<dbReference type="PANTHER" id="PTHR46580:SF4">
    <property type="entry name" value="ATP_GTP-BINDING PROTEIN"/>
    <property type="match status" value="1"/>
</dbReference>
<evidence type="ECO:0000313" key="2">
    <source>
        <dbReference type="EMBL" id="CAG7650942.1"/>
    </source>
</evidence>
<dbReference type="AlphaFoldDB" id="A0A9W4H4X5"/>
<organism evidence="2 3">
    <name type="scientific">Actinacidiphila bryophytorum</name>
    <dbReference type="NCBI Taxonomy" id="1436133"/>
    <lineage>
        <taxon>Bacteria</taxon>
        <taxon>Bacillati</taxon>
        <taxon>Actinomycetota</taxon>
        <taxon>Actinomycetes</taxon>
        <taxon>Kitasatosporales</taxon>
        <taxon>Streptomycetaceae</taxon>
        <taxon>Actinacidiphila</taxon>
    </lineage>
</organism>
<dbReference type="InterPro" id="IPR028994">
    <property type="entry name" value="Integrin_alpha_N"/>
</dbReference>
<dbReference type="PANTHER" id="PTHR46580">
    <property type="entry name" value="SENSOR KINASE-RELATED"/>
    <property type="match status" value="1"/>
</dbReference>
<name>A0A9W4H4X5_9ACTN</name>
<dbReference type="GO" id="GO:0008745">
    <property type="term" value="F:N-acetylmuramoyl-L-alanine amidase activity"/>
    <property type="evidence" value="ECO:0007669"/>
    <property type="project" value="UniProtKB-EC"/>
</dbReference>
<keyword evidence="1" id="KW-0732">Signal</keyword>
<sequence length="344" mass="35872">MVKSTTTMANVYAKSYWNRTGKYSCSSSLPLGSPGSVYSMGAIGEKIGGFAGEYTAVRSIKIVVTQRECNYAPYPYWQSSPAPRSSGFGDLNGDRAADILVRDTAGRLWFLPGNTRGTLVGAGWNAMTAMVRHGDLTGDGKEDLLARDGAGKLWLYPGNGSGGFVARRLAGAGWNVMTALTSPGDLSGDGKVDLLARDGAGKLWLYPGNGSGGFVARRLAGAGWNVMTALTSPGDLSGDGKVDLLARDGAGKLWLYPGNGRGGFGARKLVGAGWNAMAAFISVGDTTGDGRSDLLTVTNSQYRSQNPQTPGGAGQQISYAANGRGSLYGPTWVDNSWFGLHGVS</sequence>
<keyword evidence="3" id="KW-1185">Reference proteome</keyword>
<dbReference type="Pfam" id="PF13517">
    <property type="entry name" value="FG-GAP_3"/>
    <property type="match status" value="2"/>
</dbReference>
<dbReference type="Gene3D" id="2.130.10.130">
    <property type="entry name" value="Integrin alpha, N-terminal"/>
    <property type="match status" value="1"/>
</dbReference>
<reference evidence="2" key="1">
    <citation type="submission" date="2021-06" db="EMBL/GenBank/DDBJ databases">
        <authorList>
            <person name="Arsene-Ploetze F."/>
        </authorList>
    </citation>
    <scope>NUCLEOTIDE SEQUENCE</scope>
    <source>
        <strain evidence="2">SBRY1</strain>
    </source>
</reference>
<gene>
    <name evidence="2" type="ORF">SBRY_50484</name>
</gene>
<proteinExistence type="predicted"/>
<accession>A0A9W4H4X5</accession>
<dbReference type="EC" id="3.5.1.28" evidence="2"/>
<dbReference type="Proteomes" id="UP001153328">
    <property type="component" value="Unassembled WGS sequence"/>
</dbReference>
<protein>
    <submittedName>
        <fullName evidence="2">N-acetylmuramoyl-L-alanine amidase</fullName>
        <ecNumber evidence="2">3.5.1.28</ecNumber>
    </submittedName>
</protein>
<dbReference type="EMBL" id="CAJVAX010000019">
    <property type="protein sequence ID" value="CAG7650942.1"/>
    <property type="molecule type" value="Genomic_DNA"/>
</dbReference>
<dbReference type="InterPro" id="IPR013517">
    <property type="entry name" value="FG-GAP"/>
</dbReference>
<evidence type="ECO:0000256" key="1">
    <source>
        <dbReference type="ARBA" id="ARBA00022729"/>
    </source>
</evidence>
<comment type="caution">
    <text evidence="2">The sequence shown here is derived from an EMBL/GenBank/DDBJ whole genome shotgun (WGS) entry which is preliminary data.</text>
</comment>
<keyword evidence="2" id="KW-0378">Hydrolase</keyword>
<dbReference type="SUPFAM" id="SSF69318">
    <property type="entry name" value="Integrin alpha N-terminal domain"/>
    <property type="match status" value="1"/>
</dbReference>
<evidence type="ECO:0000313" key="3">
    <source>
        <dbReference type="Proteomes" id="UP001153328"/>
    </source>
</evidence>